<sequence length="422" mass="48698">MKIIITILCFYSGYSVIYYDSGFYANLERSGTYFVCQNSYSNTYTIAFSNSFVNIPQVFLLLQHIDTPTLESEFQVSISSITLNNFQIYVFCPRPGVIWSIRFEWIAIDDQRIQVINSFNMIPPSDKTFNHQLLNADVAILAINTLGYLGQIDFQISITSLTKDSVSVGITKVTGKYTNLLQIGYQILLASQKDIIDLGLLTFIPDFTKGGINLESNKIFLLPFQGIKFNYGRQQTIKILKTIGTSTVTINANKWGGTYDASQYIIQQVWLSYQFFTNKASQCYTMRISQKLERSSNSLPQFYVEIPNANQIYNSIGESTFRVYKPIFNIDFIVKAKCIYGKRIRSSFNKCNDCSISKTYEFKHYCHSQINLVSYFPQFQQSQNVNQEFKVKITENTCQIYQILYNQVKEEYTIINIYFQDV</sequence>
<accession>A0A8S1P1U5</accession>
<name>A0A8S1P1U5_9CILI</name>
<dbReference type="Pfam" id="PF09458">
    <property type="entry name" value="H_lectin"/>
    <property type="match status" value="1"/>
</dbReference>
<feature type="domain" description="H-type lectin" evidence="1">
    <location>
        <begin position="44"/>
        <end position="108"/>
    </location>
</feature>
<evidence type="ECO:0000313" key="3">
    <source>
        <dbReference type="Proteomes" id="UP000692954"/>
    </source>
</evidence>
<organism evidence="2 3">
    <name type="scientific">Paramecium sonneborni</name>
    <dbReference type="NCBI Taxonomy" id="65129"/>
    <lineage>
        <taxon>Eukaryota</taxon>
        <taxon>Sar</taxon>
        <taxon>Alveolata</taxon>
        <taxon>Ciliophora</taxon>
        <taxon>Intramacronucleata</taxon>
        <taxon>Oligohymenophorea</taxon>
        <taxon>Peniculida</taxon>
        <taxon>Parameciidae</taxon>
        <taxon>Paramecium</taxon>
    </lineage>
</organism>
<dbReference type="Proteomes" id="UP000692954">
    <property type="component" value="Unassembled WGS sequence"/>
</dbReference>
<proteinExistence type="predicted"/>
<evidence type="ECO:0000313" key="2">
    <source>
        <dbReference type="EMBL" id="CAD8094684.1"/>
    </source>
</evidence>
<dbReference type="GO" id="GO:0007155">
    <property type="term" value="P:cell adhesion"/>
    <property type="evidence" value="ECO:0007669"/>
    <property type="project" value="InterPro"/>
</dbReference>
<reference evidence="2" key="1">
    <citation type="submission" date="2021-01" db="EMBL/GenBank/DDBJ databases">
        <authorList>
            <consortium name="Genoscope - CEA"/>
            <person name="William W."/>
        </authorList>
    </citation>
    <scope>NUCLEOTIDE SEQUENCE</scope>
</reference>
<evidence type="ECO:0000259" key="1">
    <source>
        <dbReference type="Pfam" id="PF09458"/>
    </source>
</evidence>
<dbReference type="OrthoDB" id="309745at2759"/>
<dbReference type="GO" id="GO:0030246">
    <property type="term" value="F:carbohydrate binding"/>
    <property type="evidence" value="ECO:0007669"/>
    <property type="project" value="InterPro"/>
</dbReference>
<dbReference type="EMBL" id="CAJJDN010000063">
    <property type="protein sequence ID" value="CAD8094684.1"/>
    <property type="molecule type" value="Genomic_DNA"/>
</dbReference>
<comment type="caution">
    <text evidence="2">The sequence shown here is derived from an EMBL/GenBank/DDBJ whole genome shotgun (WGS) entry which is preliminary data.</text>
</comment>
<gene>
    <name evidence="2" type="ORF">PSON_ATCC_30995.1.T0630006</name>
</gene>
<keyword evidence="3" id="KW-1185">Reference proteome</keyword>
<dbReference type="AlphaFoldDB" id="A0A8S1P1U5"/>
<dbReference type="InterPro" id="IPR019019">
    <property type="entry name" value="H-type_lectin_domain"/>
</dbReference>
<protein>
    <recommendedName>
        <fullName evidence="1">H-type lectin domain-containing protein</fullName>
    </recommendedName>
</protein>